<dbReference type="InterPro" id="IPR023214">
    <property type="entry name" value="HAD_sf"/>
</dbReference>
<dbReference type="EMBL" id="CP115965">
    <property type="protein sequence ID" value="WZX00267.1"/>
    <property type="molecule type" value="Genomic_DNA"/>
</dbReference>
<dbReference type="InterPro" id="IPR036412">
    <property type="entry name" value="HAD-like_sf"/>
</dbReference>
<dbReference type="InterPro" id="IPR006379">
    <property type="entry name" value="HAD-SF_hydro_IIB"/>
</dbReference>
<reference evidence="1 2" key="1">
    <citation type="journal article" date="2023" name="Environ Microbiome">
        <title>A coral-associated actinobacterium mitigates coral bleaching under heat stress.</title>
        <authorList>
            <person name="Li J."/>
            <person name="Zou Y."/>
            <person name="Li Q."/>
            <person name="Zhang J."/>
            <person name="Bourne D.G."/>
            <person name="Lyu Y."/>
            <person name="Liu C."/>
            <person name="Zhang S."/>
        </authorList>
    </citation>
    <scope>NUCLEOTIDE SEQUENCE [LARGE SCALE GENOMIC DNA]</scope>
    <source>
        <strain evidence="1 2">SCSIO 13291</strain>
    </source>
</reference>
<dbReference type="RefSeq" id="WP_232549033.1">
    <property type="nucleotide sequence ID" value="NZ_CP115965.1"/>
</dbReference>
<keyword evidence="1" id="KW-0378">Hydrolase</keyword>
<accession>A0ABZ3CDB5</accession>
<dbReference type="Gene3D" id="3.40.50.1000">
    <property type="entry name" value="HAD superfamily/HAD-like"/>
    <property type="match status" value="1"/>
</dbReference>
<dbReference type="GO" id="GO:0016787">
    <property type="term" value="F:hydrolase activity"/>
    <property type="evidence" value="ECO:0007669"/>
    <property type="project" value="UniProtKB-KW"/>
</dbReference>
<dbReference type="PANTHER" id="PTHR10000">
    <property type="entry name" value="PHOSPHOSERINE PHOSPHATASE"/>
    <property type="match status" value="1"/>
</dbReference>
<evidence type="ECO:0000313" key="1">
    <source>
        <dbReference type="EMBL" id="WZX00267.1"/>
    </source>
</evidence>
<name>A0ABZ3CDB5_9ACTN</name>
<keyword evidence="2" id="KW-1185">Reference proteome</keyword>
<sequence>MLVTDLDGTIVFDRAVPPATRAALDRWRAAGHVLVVATGKSIFATDDVLGPSGVTFDHCVCFTGAVITDAGYRVEDARFLPPDLVHAVYADLRDAPHVATFATTLADDHLLADNAGRVDSILARYTPLAEEDLARHEFVGIPLLVTDDTARDQVAAHLVATWGDRIALHRNQDFLDIVPPGSDKGSGLRRLLGRRFAGEPVEVWTLGDSWNDIAMHTVADHPVCFSYSPDEVKAVCEREVARAEDLIDDLLGG</sequence>
<dbReference type="Proteomes" id="UP001434337">
    <property type="component" value="Chromosome"/>
</dbReference>
<organism evidence="1 2">
    <name type="scientific">Propioniciclava soli</name>
    <dbReference type="NCBI Taxonomy" id="2775081"/>
    <lineage>
        <taxon>Bacteria</taxon>
        <taxon>Bacillati</taxon>
        <taxon>Actinomycetota</taxon>
        <taxon>Actinomycetes</taxon>
        <taxon>Propionibacteriales</taxon>
        <taxon>Propionibacteriaceae</taxon>
        <taxon>Propioniciclava</taxon>
    </lineage>
</organism>
<dbReference type="NCBIfam" id="TIGR01484">
    <property type="entry name" value="HAD-SF-IIB"/>
    <property type="match status" value="1"/>
</dbReference>
<dbReference type="Gene3D" id="3.30.1240.10">
    <property type="match status" value="1"/>
</dbReference>
<dbReference type="Pfam" id="PF08282">
    <property type="entry name" value="Hydrolase_3"/>
    <property type="match status" value="1"/>
</dbReference>
<evidence type="ECO:0000313" key="2">
    <source>
        <dbReference type="Proteomes" id="UP001434337"/>
    </source>
</evidence>
<gene>
    <name evidence="1" type="ORF">PCC79_04625</name>
</gene>
<dbReference type="SUPFAM" id="SSF56784">
    <property type="entry name" value="HAD-like"/>
    <property type="match status" value="1"/>
</dbReference>
<dbReference type="PANTHER" id="PTHR10000:SF8">
    <property type="entry name" value="HAD SUPERFAMILY HYDROLASE-LIKE, TYPE 3"/>
    <property type="match status" value="1"/>
</dbReference>
<protein>
    <submittedName>
        <fullName evidence="1">HAD family hydrolase</fullName>
    </submittedName>
</protein>
<proteinExistence type="predicted"/>